<organism evidence="13 14">
    <name type="scientific">Candidatus Kaiserbacteria bacterium RIFCSPHIGHO2_01_FULL_53_29</name>
    <dbReference type="NCBI Taxonomy" id="1798480"/>
    <lineage>
        <taxon>Bacteria</taxon>
        <taxon>Candidatus Kaiseribacteriota</taxon>
    </lineage>
</organism>
<dbReference type="InterPro" id="IPR006379">
    <property type="entry name" value="HAD-SF_hydro_IIB"/>
</dbReference>
<evidence type="ECO:0000256" key="3">
    <source>
        <dbReference type="ARBA" id="ARBA00009736"/>
    </source>
</evidence>
<accession>A0A1F6CUT0</accession>
<evidence type="ECO:0000256" key="1">
    <source>
        <dbReference type="ARBA" id="ARBA00004496"/>
    </source>
</evidence>
<dbReference type="SUPFAM" id="SSF56784">
    <property type="entry name" value="HAD-like"/>
    <property type="match status" value="1"/>
</dbReference>
<dbReference type="InterPro" id="IPR043169">
    <property type="entry name" value="PMM_cap"/>
</dbReference>
<evidence type="ECO:0000313" key="14">
    <source>
        <dbReference type="Proteomes" id="UP000176863"/>
    </source>
</evidence>
<comment type="subunit">
    <text evidence="4">Homodimer.</text>
</comment>
<keyword evidence="9" id="KW-0413">Isomerase</keyword>
<feature type="active site" description="Proton donor/acceptor" evidence="10">
    <location>
        <position position="31"/>
    </location>
</feature>
<dbReference type="UniPathway" id="UPA00126">
    <property type="reaction ID" value="UER00424"/>
</dbReference>
<dbReference type="GO" id="GO:0004615">
    <property type="term" value="F:phosphomannomutase activity"/>
    <property type="evidence" value="ECO:0007669"/>
    <property type="project" value="UniProtKB-EC"/>
</dbReference>
<evidence type="ECO:0000256" key="11">
    <source>
        <dbReference type="PIRSR" id="PIRSR605002-2"/>
    </source>
</evidence>
<feature type="active site" description="Nucleophile" evidence="10">
    <location>
        <position position="29"/>
    </location>
</feature>
<evidence type="ECO:0000256" key="9">
    <source>
        <dbReference type="ARBA" id="ARBA00023235"/>
    </source>
</evidence>
<gene>
    <name evidence="13" type="ORF">A2851_04375</name>
</gene>
<evidence type="ECO:0000256" key="10">
    <source>
        <dbReference type="PIRSR" id="PIRSR605002-1"/>
    </source>
</evidence>
<dbReference type="Gene3D" id="3.40.50.1000">
    <property type="entry name" value="HAD superfamily/HAD-like"/>
    <property type="match status" value="1"/>
</dbReference>
<dbReference type="Gene3D" id="3.30.1240.20">
    <property type="match status" value="1"/>
</dbReference>
<feature type="binding site" evidence="11">
    <location>
        <position position="147"/>
    </location>
    <ligand>
        <name>alpha-D-mannose 1-phosphate</name>
        <dbReference type="ChEBI" id="CHEBI:58409"/>
    </ligand>
</feature>
<evidence type="ECO:0000256" key="12">
    <source>
        <dbReference type="PIRSR" id="PIRSR605002-3"/>
    </source>
</evidence>
<evidence type="ECO:0000256" key="8">
    <source>
        <dbReference type="ARBA" id="ARBA00022842"/>
    </source>
</evidence>
<dbReference type="EMBL" id="MFKT01000021">
    <property type="protein sequence ID" value="OGG52895.1"/>
    <property type="molecule type" value="Genomic_DNA"/>
</dbReference>
<comment type="similarity">
    <text evidence="3">Belongs to the eukaryotic PMM family.</text>
</comment>
<dbReference type="GO" id="GO:0046872">
    <property type="term" value="F:metal ion binding"/>
    <property type="evidence" value="ECO:0007669"/>
    <property type="project" value="UniProtKB-KW"/>
</dbReference>
<evidence type="ECO:0000256" key="7">
    <source>
        <dbReference type="ARBA" id="ARBA00022723"/>
    </source>
</evidence>
<dbReference type="EC" id="5.4.2.8" evidence="5"/>
<dbReference type="InterPro" id="IPR023214">
    <property type="entry name" value="HAD_sf"/>
</dbReference>
<dbReference type="STRING" id="1798480.A2851_04375"/>
<feature type="binding site" evidence="12">
    <location>
        <position position="29"/>
    </location>
    <ligand>
        <name>Mg(2+)</name>
        <dbReference type="ChEBI" id="CHEBI:18420"/>
        <label>1</label>
    </ligand>
</feature>
<dbReference type="NCBIfam" id="TIGR01484">
    <property type="entry name" value="HAD-SF-IIB"/>
    <property type="match status" value="1"/>
</dbReference>
<evidence type="ECO:0000256" key="6">
    <source>
        <dbReference type="ARBA" id="ARBA00022490"/>
    </source>
</evidence>
<evidence type="ECO:0000313" key="13">
    <source>
        <dbReference type="EMBL" id="OGG52895.1"/>
    </source>
</evidence>
<keyword evidence="7 12" id="KW-0479">Metal-binding</keyword>
<dbReference type="InterPro" id="IPR005002">
    <property type="entry name" value="PMM"/>
</dbReference>
<feature type="binding site" evidence="12">
    <location>
        <position position="31"/>
    </location>
    <ligand>
        <name>Mg(2+)</name>
        <dbReference type="ChEBI" id="CHEBI:18420"/>
        <label>1</label>
    </ligand>
</feature>
<dbReference type="AlphaFoldDB" id="A0A1F6CUT0"/>
<comment type="pathway">
    <text evidence="2">Nucleotide-sugar biosynthesis; GDP-alpha-D-mannose biosynthesis; alpha-D-mannose 1-phosphate from D-fructose 6-phosphate: step 2/2.</text>
</comment>
<reference evidence="13 14" key="1">
    <citation type="journal article" date="2016" name="Nat. Commun.">
        <title>Thousands of microbial genomes shed light on interconnected biogeochemical processes in an aquifer system.</title>
        <authorList>
            <person name="Anantharaman K."/>
            <person name="Brown C.T."/>
            <person name="Hug L.A."/>
            <person name="Sharon I."/>
            <person name="Castelle C.J."/>
            <person name="Probst A.J."/>
            <person name="Thomas B.C."/>
            <person name="Singh A."/>
            <person name="Wilkins M.J."/>
            <person name="Karaoz U."/>
            <person name="Brodie E.L."/>
            <person name="Williams K.H."/>
            <person name="Hubbard S.S."/>
            <person name="Banfield J.F."/>
        </authorList>
    </citation>
    <scope>NUCLEOTIDE SEQUENCE [LARGE SCALE GENOMIC DNA]</scope>
</reference>
<dbReference type="Pfam" id="PF03332">
    <property type="entry name" value="PMM"/>
    <property type="match status" value="1"/>
</dbReference>
<dbReference type="GO" id="GO:0009298">
    <property type="term" value="P:GDP-mannose biosynthetic process"/>
    <property type="evidence" value="ECO:0007669"/>
    <property type="project" value="UniProtKB-UniPathway"/>
</dbReference>
<comment type="caution">
    <text evidence="13">The sequence shown here is derived from an EMBL/GenBank/DDBJ whole genome shotgun (WGS) entry which is preliminary data.</text>
</comment>
<comment type="cofactor">
    <cofactor evidence="12">
        <name>Mg(2+)</name>
        <dbReference type="ChEBI" id="CHEBI:18420"/>
    </cofactor>
</comment>
<protein>
    <recommendedName>
        <fullName evidence="5">phosphomannomutase</fullName>
        <ecNumber evidence="5">5.4.2.8</ecNumber>
    </recommendedName>
</protein>
<dbReference type="InterPro" id="IPR036412">
    <property type="entry name" value="HAD-like_sf"/>
</dbReference>
<evidence type="ECO:0000256" key="4">
    <source>
        <dbReference type="ARBA" id="ARBA00011738"/>
    </source>
</evidence>
<keyword evidence="6" id="KW-0963">Cytoplasm</keyword>
<feature type="binding site" evidence="12">
    <location>
        <position position="231"/>
    </location>
    <ligand>
        <name>Mg(2+)</name>
        <dbReference type="ChEBI" id="CHEBI:18420"/>
        <label>1</label>
    </ligand>
</feature>
<evidence type="ECO:0000256" key="5">
    <source>
        <dbReference type="ARBA" id="ARBA00012730"/>
    </source>
</evidence>
<dbReference type="Proteomes" id="UP000176863">
    <property type="component" value="Unassembled WGS sequence"/>
</dbReference>
<evidence type="ECO:0000256" key="2">
    <source>
        <dbReference type="ARBA" id="ARBA00004699"/>
    </source>
</evidence>
<proteinExistence type="inferred from homology"/>
<sequence length="273" mass="30388">MGITKRSDNLDSSRPISNGVKCPHAVIFDLDNTLAESFQSPQPHVASRLHQLLDLMPVAIMSGASFSRMEEHLLPSLPEDVHKGRLYLFPDTAAQCYLFHEGEWRSVYKNDFTKKEFDKIINVFTDALAETRIIEGAPRWGELFLARDVQVTFAALGIDASPTEKAAWDPDRTKREQLKRFLEPRLPGFDIRISGRTAIDITRTGIDKAHGVRWFAERLKVEPHDMLFVGDDLEAGGNDAVVIPTGIQTIQVAGPHQTADVIDSILAACAVTK</sequence>
<comment type="subcellular location">
    <subcellularLocation>
        <location evidence="1">Cytoplasm</location>
    </subcellularLocation>
</comment>
<dbReference type="GO" id="GO:0005737">
    <property type="term" value="C:cytoplasm"/>
    <property type="evidence" value="ECO:0007669"/>
    <property type="project" value="UniProtKB-SubCell"/>
</dbReference>
<keyword evidence="8 12" id="KW-0460">Magnesium</keyword>
<name>A0A1F6CUT0_9BACT</name>
<feature type="binding site" evidence="11">
    <location>
        <position position="200"/>
    </location>
    <ligand>
        <name>alpha-D-mannose 1-phosphate</name>
        <dbReference type="ChEBI" id="CHEBI:58409"/>
    </ligand>
</feature>
<dbReference type="GO" id="GO:0016791">
    <property type="term" value="F:phosphatase activity"/>
    <property type="evidence" value="ECO:0007669"/>
    <property type="project" value="UniProtKB-ARBA"/>
</dbReference>